<organism evidence="12 13">
    <name type="scientific">Sorghum bicolor</name>
    <name type="common">Sorghum</name>
    <name type="synonym">Sorghum vulgare</name>
    <dbReference type="NCBI Taxonomy" id="4558"/>
    <lineage>
        <taxon>Eukaryota</taxon>
        <taxon>Viridiplantae</taxon>
        <taxon>Streptophyta</taxon>
        <taxon>Embryophyta</taxon>
        <taxon>Tracheophyta</taxon>
        <taxon>Spermatophyta</taxon>
        <taxon>Magnoliopsida</taxon>
        <taxon>Liliopsida</taxon>
        <taxon>Poales</taxon>
        <taxon>Poaceae</taxon>
        <taxon>PACMAD clade</taxon>
        <taxon>Panicoideae</taxon>
        <taxon>Andropogonodae</taxon>
        <taxon>Andropogoneae</taxon>
        <taxon>Sorghinae</taxon>
        <taxon>Sorghum</taxon>
    </lineage>
</organism>
<keyword evidence="7" id="KW-0547">Nucleotide-binding</keyword>
<feature type="transmembrane region" description="Helical" evidence="8">
    <location>
        <begin position="380"/>
        <end position="401"/>
    </location>
</feature>
<comment type="caution">
    <text evidence="12">The sequence shown here is derived from an EMBL/GenBank/DDBJ whole genome shotgun (WGS) entry which is preliminary data.</text>
</comment>
<dbReference type="FunFam" id="2.10.25.10:FF:000355">
    <property type="entry name" value="Wall-associated receptor kinase 3"/>
    <property type="match status" value="1"/>
</dbReference>
<dbReference type="InterPro" id="IPR000742">
    <property type="entry name" value="EGF"/>
</dbReference>
<dbReference type="PROSITE" id="PS00107">
    <property type="entry name" value="PROTEIN_KINASE_ATP"/>
    <property type="match status" value="1"/>
</dbReference>
<evidence type="ECO:0000313" key="12">
    <source>
        <dbReference type="EMBL" id="KAG0538570.1"/>
    </source>
</evidence>
<feature type="signal peptide" evidence="9">
    <location>
        <begin position="1"/>
        <end position="33"/>
    </location>
</feature>
<dbReference type="SUPFAM" id="SSF57184">
    <property type="entry name" value="Growth factor receptor domain"/>
    <property type="match status" value="1"/>
</dbReference>
<evidence type="ECO:0000256" key="7">
    <source>
        <dbReference type="PROSITE-ProRule" id="PRU10141"/>
    </source>
</evidence>
<evidence type="ECO:0008006" key="14">
    <source>
        <dbReference type="Google" id="ProtNLM"/>
    </source>
</evidence>
<dbReference type="Pfam" id="PF07714">
    <property type="entry name" value="PK_Tyr_Ser-Thr"/>
    <property type="match status" value="1"/>
</dbReference>
<dbReference type="PROSITE" id="PS50011">
    <property type="entry name" value="PROTEIN_KINASE_DOM"/>
    <property type="match status" value="1"/>
</dbReference>
<evidence type="ECO:0000256" key="8">
    <source>
        <dbReference type="SAM" id="Phobius"/>
    </source>
</evidence>
<name>A0A921UPI9_SORBI</name>
<keyword evidence="8" id="KW-1133">Transmembrane helix</keyword>
<dbReference type="InterPro" id="IPR011009">
    <property type="entry name" value="Kinase-like_dom_sf"/>
</dbReference>
<dbReference type="InterPro" id="IPR018097">
    <property type="entry name" value="EGF_Ca-bd_CS"/>
</dbReference>
<proteinExistence type="predicted"/>
<comment type="subcellular location">
    <subcellularLocation>
        <location evidence="1">Membrane</location>
        <topology evidence="1">Single-pass membrane protein</topology>
    </subcellularLocation>
</comment>
<gene>
    <name evidence="12" type="ORF">BDA96_03G247900</name>
</gene>
<evidence type="ECO:0000256" key="4">
    <source>
        <dbReference type="ARBA" id="ARBA00022737"/>
    </source>
</evidence>
<dbReference type="InterPro" id="IPR009030">
    <property type="entry name" value="Growth_fac_rcpt_cys_sf"/>
</dbReference>
<keyword evidence="5" id="KW-1015">Disulfide bond</keyword>
<feature type="chain" id="PRO_5037479365" description="Protein kinase domain-containing protein" evidence="9">
    <location>
        <begin position="34"/>
        <end position="528"/>
    </location>
</feature>
<feature type="domain" description="Protein kinase" evidence="10">
    <location>
        <begin position="449"/>
        <end position="528"/>
    </location>
</feature>
<evidence type="ECO:0000256" key="3">
    <source>
        <dbReference type="ARBA" id="ARBA00022729"/>
    </source>
</evidence>
<evidence type="ECO:0000256" key="5">
    <source>
        <dbReference type="ARBA" id="ARBA00023157"/>
    </source>
</evidence>
<evidence type="ECO:0000259" key="10">
    <source>
        <dbReference type="PROSITE" id="PS50011"/>
    </source>
</evidence>
<comment type="caution">
    <text evidence="6">Lacks conserved residue(s) required for the propagation of feature annotation.</text>
</comment>
<accession>A0A921UPI9</accession>
<keyword evidence="2 6" id="KW-0245">EGF-like domain</keyword>
<dbReference type="Pfam" id="PF13947">
    <property type="entry name" value="GUB_WAK_bind"/>
    <property type="match status" value="1"/>
</dbReference>
<evidence type="ECO:0000256" key="2">
    <source>
        <dbReference type="ARBA" id="ARBA00022536"/>
    </source>
</evidence>
<keyword evidence="3 9" id="KW-0732">Signal</keyword>
<dbReference type="Gene3D" id="3.30.200.20">
    <property type="entry name" value="Phosphorylase Kinase, domain 1"/>
    <property type="match status" value="1"/>
</dbReference>
<dbReference type="InterPro" id="IPR049883">
    <property type="entry name" value="NOTCH1_EGF-like"/>
</dbReference>
<keyword evidence="8" id="KW-0472">Membrane</keyword>
<dbReference type="GO" id="GO:0016020">
    <property type="term" value="C:membrane"/>
    <property type="evidence" value="ECO:0007669"/>
    <property type="project" value="UniProtKB-SubCell"/>
</dbReference>
<dbReference type="InterPro" id="IPR000152">
    <property type="entry name" value="EGF-type_Asp/Asn_hydroxyl_site"/>
</dbReference>
<dbReference type="InterPro" id="IPR000719">
    <property type="entry name" value="Prot_kinase_dom"/>
</dbReference>
<dbReference type="GO" id="GO:0005509">
    <property type="term" value="F:calcium ion binding"/>
    <property type="evidence" value="ECO:0007669"/>
    <property type="project" value="InterPro"/>
</dbReference>
<evidence type="ECO:0000259" key="11">
    <source>
        <dbReference type="PROSITE" id="PS50026"/>
    </source>
</evidence>
<dbReference type="GO" id="GO:0005524">
    <property type="term" value="F:ATP binding"/>
    <property type="evidence" value="ECO:0007669"/>
    <property type="project" value="UniProtKB-UniRule"/>
</dbReference>
<dbReference type="Pfam" id="PF07645">
    <property type="entry name" value="EGF_CA"/>
    <property type="match status" value="1"/>
</dbReference>
<dbReference type="PROSITE" id="PS50026">
    <property type="entry name" value="EGF_3"/>
    <property type="match status" value="1"/>
</dbReference>
<dbReference type="InterPro" id="IPR025287">
    <property type="entry name" value="WAK_GUB"/>
</dbReference>
<dbReference type="PANTHER" id="PTHR33491">
    <property type="entry name" value="OSJNBA0016N04.9 PROTEIN"/>
    <property type="match status" value="1"/>
</dbReference>
<dbReference type="Gene3D" id="2.90.20.10">
    <property type="entry name" value="Plasmodium vivax P25 domain"/>
    <property type="match status" value="1"/>
</dbReference>
<dbReference type="AlphaFoldDB" id="A0A921UPI9"/>
<dbReference type="SMART" id="SM00181">
    <property type="entry name" value="EGF"/>
    <property type="match status" value="2"/>
</dbReference>
<feature type="domain" description="EGF-like" evidence="11">
    <location>
        <begin position="328"/>
        <end position="369"/>
    </location>
</feature>
<dbReference type="Proteomes" id="UP000807115">
    <property type="component" value="Chromosome 3"/>
</dbReference>
<dbReference type="InterPro" id="IPR017441">
    <property type="entry name" value="Protein_kinase_ATP_BS"/>
</dbReference>
<reference evidence="12" key="2">
    <citation type="submission" date="2020-10" db="EMBL/GenBank/DDBJ databases">
        <authorList>
            <person name="Cooper E.A."/>
            <person name="Brenton Z.W."/>
            <person name="Flinn B.S."/>
            <person name="Jenkins J."/>
            <person name="Shu S."/>
            <person name="Flowers D."/>
            <person name="Luo F."/>
            <person name="Wang Y."/>
            <person name="Xia P."/>
            <person name="Barry K."/>
            <person name="Daum C."/>
            <person name="Lipzen A."/>
            <person name="Yoshinaga Y."/>
            <person name="Schmutz J."/>
            <person name="Saski C."/>
            <person name="Vermerris W."/>
            <person name="Kresovich S."/>
        </authorList>
    </citation>
    <scope>NUCLEOTIDE SEQUENCE</scope>
</reference>
<evidence type="ECO:0000256" key="6">
    <source>
        <dbReference type="PROSITE-ProRule" id="PRU00076"/>
    </source>
</evidence>
<dbReference type="SUPFAM" id="SSF56112">
    <property type="entry name" value="Protein kinase-like (PK-like)"/>
    <property type="match status" value="1"/>
</dbReference>
<dbReference type="EMBL" id="CM027682">
    <property type="protein sequence ID" value="KAG0538570.1"/>
    <property type="molecule type" value="Genomic_DNA"/>
</dbReference>
<dbReference type="GO" id="GO:0030247">
    <property type="term" value="F:polysaccharide binding"/>
    <property type="evidence" value="ECO:0007669"/>
    <property type="project" value="InterPro"/>
</dbReference>
<keyword evidence="4" id="KW-0677">Repeat</keyword>
<dbReference type="InterPro" id="IPR001245">
    <property type="entry name" value="Ser-Thr/Tyr_kinase_cat_dom"/>
</dbReference>
<dbReference type="CDD" id="cd00054">
    <property type="entry name" value="EGF_CA"/>
    <property type="match status" value="1"/>
</dbReference>
<sequence>MTSQTSVLLAGAGLLAWLLSAAVVVPWLAAGESETIGGAECQTSCGGVDIPFPFGMGPHHCMLTQAFRITCADVGNGVRKAPFLANFSSVEVLNISLEQGEAQVLNPISSYCYNATSAVQQSDGWIRDLGNTPYAFSNTANKFTVVGCRALAYIGDTRGNNPFAVYLTGCVSMCFQGNMDLNACSGMGCCQTGIPKGLQYYQVWFDDRLNTSGIDDDGGLGRCSFAVLMDSSNFTSSTSSSTNISSPEFINNNSASAFNSSRGGKAPVVLDWSIGHDDCKTAVRNNPAEYACRSKNSFCSDATSGRGYICKCNQGFEGNPYLPDGCKDIDECLDSKKYPCHGVCTNTNGSFACDCPRGSRGNASNAECHKDPFFPLRARVLTGISVGLVVALIAFLSTEVFRNKENKKRQGYFEHHGGRMLSRILETDVNSIAFTLYDRKDLVKATRGFHKDNIVGEGAHGTVYKAILDTATTVAVKRCKQIDKSRTDEFVQELVVLCRVSHPNIVRLLGCFFFLRILEGPRPLQMLY</sequence>
<evidence type="ECO:0000256" key="9">
    <source>
        <dbReference type="SAM" id="SignalP"/>
    </source>
</evidence>
<reference evidence="12" key="1">
    <citation type="journal article" date="2019" name="BMC Genomics">
        <title>A new reference genome for Sorghum bicolor reveals high levels of sequence similarity between sweet and grain genotypes: implications for the genetics of sugar metabolism.</title>
        <authorList>
            <person name="Cooper E.A."/>
            <person name="Brenton Z.W."/>
            <person name="Flinn B.S."/>
            <person name="Jenkins J."/>
            <person name="Shu S."/>
            <person name="Flowers D."/>
            <person name="Luo F."/>
            <person name="Wang Y."/>
            <person name="Xia P."/>
            <person name="Barry K."/>
            <person name="Daum C."/>
            <person name="Lipzen A."/>
            <person name="Yoshinaga Y."/>
            <person name="Schmutz J."/>
            <person name="Saski C."/>
            <person name="Vermerris W."/>
            <person name="Kresovich S."/>
        </authorList>
    </citation>
    <scope>NUCLEOTIDE SEQUENCE</scope>
</reference>
<evidence type="ECO:0000313" key="13">
    <source>
        <dbReference type="Proteomes" id="UP000807115"/>
    </source>
</evidence>
<dbReference type="GO" id="GO:0004672">
    <property type="term" value="F:protein kinase activity"/>
    <property type="evidence" value="ECO:0007669"/>
    <property type="project" value="InterPro"/>
</dbReference>
<dbReference type="PROSITE" id="PS00010">
    <property type="entry name" value="ASX_HYDROXYL"/>
    <property type="match status" value="1"/>
</dbReference>
<protein>
    <recommendedName>
        <fullName evidence="14">Protein kinase domain-containing protein</fullName>
    </recommendedName>
</protein>
<keyword evidence="8" id="KW-0812">Transmembrane</keyword>
<keyword evidence="7" id="KW-0067">ATP-binding</keyword>
<dbReference type="InterPro" id="IPR001881">
    <property type="entry name" value="EGF-like_Ca-bd_dom"/>
</dbReference>
<dbReference type="SMART" id="SM00179">
    <property type="entry name" value="EGF_CA"/>
    <property type="match status" value="1"/>
</dbReference>
<dbReference type="PROSITE" id="PS01187">
    <property type="entry name" value="EGF_CA"/>
    <property type="match status" value="1"/>
</dbReference>
<feature type="binding site" evidence="7">
    <location>
        <position position="477"/>
    </location>
    <ligand>
        <name>ATP</name>
        <dbReference type="ChEBI" id="CHEBI:30616"/>
    </ligand>
</feature>
<evidence type="ECO:0000256" key="1">
    <source>
        <dbReference type="ARBA" id="ARBA00004167"/>
    </source>
</evidence>